<name>A0ACB0JL91_TRIPR</name>
<evidence type="ECO:0000313" key="1">
    <source>
        <dbReference type="EMBL" id="CAJ2645892.1"/>
    </source>
</evidence>
<gene>
    <name evidence="1" type="ORF">MILVUS5_LOCUS14711</name>
</gene>
<evidence type="ECO:0000313" key="2">
    <source>
        <dbReference type="Proteomes" id="UP001177021"/>
    </source>
</evidence>
<dbReference type="Proteomes" id="UP001177021">
    <property type="component" value="Unassembled WGS sequence"/>
</dbReference>
<dbReference type="EMBL" id="CASHSV030000109">
    <property type="protein sequence ID" value="CAJ2645892.1"/>
    <property type="molecule type" value="Genomic_DNA"/>
</dbReference>
<organism evidence="1 2">
    <name type="scientific">Trifolium pratense</name>
    <name type="common">Red clover</name>
    <dbReference type="NCBI Taxonomy" id="57577"/>
    <lineage>
        <taxon>Eukaryota</taxon>
        <taxon>Viridiplantae</taxon>
        <taxon>Streptophyta</taxon>
        <taxon>Embryophyta</taxon>
        <taxon>Tracheophyta</taxon>
        <taxon>Spermatophyta</taxon>
        <taxon>Magnoliopsida</taxon>
        <taxon>eudicotyledons</taxon>
        <taxon>Gunneridae</taxon>
        <taxon>Pentapetalae</taxon>
        <taxon>rosids</taxon>
        <taxon>fabids</taxon>
        <taxon>Fabales</taxon>
        <taxon>Fabaceae</taxon>
        <taxon>Papilionoideae</taxon>
        <taxon>50 kb inversion clade</taxon>
        <taxon>NPAAA clade</taxon>
        <taxon>Hologalegina</taxon>
        <taxon>IRL clade</taxon>
        <taxon>Trifolieae</taxon>
        <taxon>Trifolium</taxon>
    </lineage>
</organism>
<proteinExistence type="predicted"/>
<protein>
    <submittedName>
        <fullName evidence="1">Uncharacterized protein</fullName>
    </submittedName>
</protein>
<sequence>MNNQVRGEVVGDADGAVSGEVRGEVVGDADGAVSGEVRGEVVGDADGAVSGEVRGEVVGDADGAVSGEVRGEVVGDADVAGVSSARDEVMDAYFQALNELTQENPSYREHCRGDEDNIGDNDIGFDAEDDNVGHSADHDYNDYNDYEEDDESLGGELDGDESYSDTDNEWEHLDESGNTVANDLDENSDTDNEWTHLDENAEQLVIIDGEEDVVKIDMFNLHNEDVSKLRFGNLEVAYKFYCWFAKMNGFAVRKGQDVRNKDGVLVQKTFVCNLEGYRKDRRDLTEVTRKRGPKHETRCGCSARLRVHIDIISGLWYITIFSFEHNHYMLTEKHCGLLAAHRKLTKSDQIQIKNYGQAGIKVAQMIGAFANAAGGYDKVGFLKKDLHNQIQRQRKETSSDAKGAVKYLLGLRTKDPLMFVAHTVDACGRLQSLFWCDGESQKNYEVFGDVLAFDATYNKNKYRCPFVVFSGVNHHNQTIIFATAVVSNEVEGTYVWLLEQFLLAMKGKAPVSVITDGDVAMRNAIRRVCPNSYHRLCAWHLLRNAMSNIGNLEFIPYLKKCMLGDNDVWKFEKLWNEMIDKFGLQDNSWIKELYQKKKMWSTAHIRGHFFAGIRTTSRCEAFHSHMGQFVHSKMNMTDFVKQFNRCVCYFRFREVEADFHSQYGNAVLQTPLRSLERSASKQFTHEIFCLVRSVLKKVSLISLCDTQEMASFSIYSVTKYQDEGHVWRVSHSPSNNEFKCSCLRMESIGIPCEHIVAIMVYLDTVEFPTNLVLNRWSKFAKDSIRGNVNDGSHYWDSHLVARHANLVHLSKEVSDLAYKDVDDYKNYLDYLTNEITRLKSKYVGDNGPVNLNGPVEVDNILNPSCARSKGGGPSSNNTTAGRSRRPGTCGGCSQVGHNIRSCPNLAEDGEFPAASSVQSMSVRLSGNNYEGYVNTR</sequence>
<keyword evidence="2" id="KW-1185">Reference proteome</keyword>
<accession>A0ACB0JL91</accession>
<comment type="caution">
    <text evidence="1">The sequence shown here is derived from an EMBL/GenBank/DDBJ whole genome shotgun (WGS) entry which is preliminary data.</text>
</comment>
<reference evidence="1" key="1">
    <citation type="submission" date="2023-10" db="EMBL/GenBank/DDBJ databases">
        <authorList>
            <person name="Rodriguez Cubillos JULIANA M."/>
            <person name="De Vega J."/>
        </authorList>
    </citation>
    <scope>NUCLEOTIDE SEQUENCE</scope>
</reference>